<dbReference type="PANTHER" id="PTHR43875">
    <property type="entry name" value="MALTODEXTRIN IMPORT ATP-BINDING PROTEIN MSMX"/>
    <property type="match status" value="1"/>
</dbReference>
<dbReference type="Pfam" id="PF20132">
    <property type="entry name" value="DUF6522"/>
    <property type="match status" value="1"/>
</dbReference>
<feature type="domain" description="ABC transporter" evidence="14">
    <location>
        <begin position="21"/>
        <end position="251"/>
    </location>
</feature>
<dbReference type="InterPro" id="IPR036291">
    <property type="entry name" value="NAD(P)-bd_dom_sf"/>
</dbReference>
<dbReference type="InterPro" id="IPR020904">
    <property type="entry name" value="Sc_DH/Rdtase_CS"/>
</dbReference>
<dbReference type="Pfam" id="PF08402">
    <property type="entry name" value="TOBE_2"/>
    <property type="match status" value="1"/>
</dbReference>
<reference evidence="16" key="1">
    <citation type="submission" date="2023-08" db="EMBL/GenBank/DDBJ databases">
        <authorList>
            <person name="Chen Y."/>
            <person name="Shah S."/>
            <person name="Dougan E. K."/>
            <person name="Thang M."/>
            <person name="Chan C."/>
        </authorList>
    </citation>
    <scope>NUCLEOTIDE SEQUENCE</scope>
</reference>
<evidence type="ECO:0000256" key="13">
    <source>
        <dbReference type="SAM" id="Phobius"/>
    </source>
</evidence>
<dbReference type="GO" id="GO:0008654">
    <property type="term" value="P:phospholipid biosynthetic process"/>
    <property type="evidence" value="ECO:0007669"/>
    <property type="project" value="UniProtKB-KW"/>
</dbReference>
<keyword evidence="11" id="KW-0594">Phospholipid biosynthesis</keyword>
<dbReference type="InterPro" id="IPR001347">
    <property type="entry name" value="SIS_dom"/>
</dbReference>
<dbReference type="PRINTS" id="PR00080">
    <property type="entry name" value="SDRFAMILY"/>
</dbReference>
<dbReference type="Pfam" id="PF13685">
    <property type="entry name" value="Fe-ADH_2"/>
    <property type="match status" value="1"/>
</dbReference>
<dbReference type="Pfam" id="PF02082">
    <property type="entry name" value="Rrf2"/>
    <property type="match status" value="1"/>
</dbReference>
<dbReference type="SMART" id="SM00382">
    <property type="entry name" value="AAA"/>
    <property type="match status" value="1"/>
</dbReference>
<keyword evidence="13" id="KW-0472">Membrane</keyword>
<dbReference type="InterPro" id="IPR000944">
    <property type="entry name" value="Tscrpt_reg_Rrf2"/>
</dbReference>
<dbReference type="PROSITE" id="PS50893">
    <property type="entry name" value="ABC_TRANSPORTER_2"/>
    <property type="match status" value="1"/>
</dbReference>
<dbReference type="GO" id="GO:0016887">
    <property type="term" value="F:ATP hydrolysis activity"/>
    <property type="evidence" value="ECO:0007669"/>
    <property type="project" value="InterPro"/>
</dbReference>
<keyword evidence="4" id="KW-0479">Metal-binding</keyword>
<dbReference type="Gene3D" id="2.40.50.140">
    <property type="entry name" value="Nucleic acid-binding proteins"/>
    <property type="match status" value="1"/>
</dbReference>
<dbReference type="InterPro" id="IPR032837">
    <property type="entry name" value="G1PDH"/>
</dbReference>
<dbReference type="Gene3D" id="3.40.50.10490">
    <property type="entry name" value="Glucose-6-phosphate isomerase like protein, domain 1"/>
    <property type="match status" value="1"/>
</dbReference>
<dbReference type="InterPro" id="IPR045389">
    <property type="entry name" value="DUF6522"/>
</dbReference>
<dbReference type="SUPFAM" id="SSF50331">
    <property type="entry name" value="MOP-like"/>
    <property type="match status" value="1"/>
</dbReference>
<dbReference type="InterPro" id="IPR008995">
    <property type="entry name" value="Mo/tungstate-bd_C_term_dom"/>
</dbReference>
<feature type="transmembrane region" description="Helical" evidence="13">
    <location>
        <begin position="1932"/>
        <end position="1952"/>
    </location>
</feature>
<dbReference type="InterPro" id="IPR002347">
    <property type="entry name" value="SDR_fam"/>
</dbReference>
<dbReference type="InterPro" id="IPR023214">
    <property type="entry name" value="HAD_sf"/>
</dbReference>
<keyword evidence="9" id="KW-0520">NAD</keyword>
<feature type="transmembrane region" description="Helical" evidence="13">
    <location>
        <begin position="1959"/>
        <end position="1978"/>
    </location>
</feature>
<keyword evidence="13" id="KW-0812">Transmembrane</keyword>
<dbReference type="Gene3D" id="1.10.10.10">
    <property type="entry name" value="Winged helix-like DNA-binding domain superfamily/Winged helix DNA-binding domain"/>
    <property type="match status" value="1"/>
</dbReference>
<dbReference type="PROSITE" id="PS51197">
    <property type="entry name" value="HTH_RRF2_2"/>
    <property type="match status" value="1"/>
</dbReference>
<dbReference type="InterPro" id="IPR003439">
    <property type="entry name" value="ABC_transporter-like_ATP-bd"/>
</dbReference>
<dbReference type="Pfam" id="PF00005">
    <property type="entry name" value="ABC_tran"/>
    <property type="match status" value="1"/>
</dbReference>
<dbReference type="Pfam" id="PF13344">
    <property type="entry name" value="Hydrolase_6"/>
    <property type="match status" value="1"/>
</dbReference>
<dbReference type="SUPFAM" id="SSF56784">
    <property type="entry name" value="HAD-like"/>
    <property type="match status" value="1"/>
</dbReference>
<dbReference type="InterPro" id="IPR036388">
    <property type="entry name" value="WH-like_DNA-bd_sf"/>
</dbReference>
<dbReference type="CDD" id="cd03301">
    <property type="entry name" value="ABC_MalK_N"/>
    <property type="match status" value="1"/>
</dbReference>
<dbReference type="PRINTS" id="PR00081">
    <property type="entry name" value="GDHRDH"/>
</dbReference>
<evidence type="ECO:0000256" key="7">
    <source>
        <dbReference type="ARBA" id="ARBA00022857"/>
    </source>
</evidence>
<organism evidence="16 17">
    <name type="scientific">Effrenium voratum</name>
    <dbReference type="NCBI Taxonomy" id="2562239"/>
    <lineage>
        <taxon>Eukaryota</taxon>
        <taxon>Sar</taxon>
        <taxon>Alveolata</taxon>
        <taxon>Dinophyceae</taxon>
        <taxon>Suessiales</taxon>
        <taxon>Symbiodiniaceae</taxon>
        <taxon>Effrenium</taxon>
    </lineage>
</organism>
<dbReference type="InterPro" id="IPR015855">
    <property type="entry name" value="ABC_transpr_MalK-like"/>
</dbReference>
<keyword evidence="13" id="KW-1133">Transmembrane helix</keyword>
<dbReference type="GO" id="GO:0005524">
    <property type="term" value="F:ATP binding"/>
    <property type="evidence" value="ECO:0007669"/>
    <property type="project" value="UniProtKB-KW"/>
</dbReference>
<keyword evidence="3" id="KW-0444">Lipid biosynthesis</keyword>
<accession>A0AA36IRI6</accession>
<keyword evidence="7" id="KW-0521">NADP</keyword>
<dbReference type="GO" id="GO:1901135">
    <property type="term" value="P:carbohydrate derivative metabolic process"/>
    <property type="evidence" value="ECO:0007669"/>
    <property type="project" value="InterPro"/>
</dbReference>
<evidence type="ECO:0000256" key="2">
    <source>
        <dbReference type="ARBA" id="ARBA00022490"/>
    </source>
</evidence>
<feature type="transmembrane region" description="Helical" evidence="13">
    <location>
        <begin position="1897"/>
        <end position="1920"/>
    </location>
</feature>
<dbReference type="PROSITE" id="PS00061">
    <property type="entry name" value="ADH_SHORT"/>
    <property type="match status" value="1"/>
</dbReference>
<dbReference type="InterPro" id="IPR013611">
    <property type="entry name" value="Transp-assoc_OB_typ2"/>
</dbReference>
<dbReference type="Pfam" id="PF05940">
    <property type="entry name" value="NnrS"/>
    <property type="match status" value="1"/>
</dbReference>
<feature type="transmembrane region" description="Helical" evidence="13">
    <location>
        <begin position="2072"/>
        <end position="2090"/>
    </location>
</feature>
<feature type="transmembrane region" description="Helical" evidence="13">
    <location>
        <begin position="1800"/>
        <end position="1824"/>
    </location>
</feature>
<evidence type="ECO:0000256" key="12">
    <source>
        <dbReference type="ARBA" id="ARBA00023264"/>
    </source>
</evidence>
<dbReference type="Proteomes" id="UP001178507">
    <property type="component" value="Unassembled WGS sequence"/>
</dbReference>
<dbReference type="InterPro" id="IPR003593">
    <property type="entry name" value="AAA+_ATPase"/>
</dbReference>
<dbReference type="PROSITE" id="PS00211">
    <property type="entry name" value="ABC_TRANSPORTER_1"/>
    <property type="match status" value="1"/>
</dbReference>
<name>A0AA36IRI6_9DINO</name>
<keyword evidence="1" id="KW-0813">Transport</keyword>
<dbReference type="Gene3D" id="3.40.50.1000">
    <property type="entry name" value="HAD superfamily/HAD-like"/>
    <property type="match status" value="2"/>
</dbReference>
<dbReference type="Pfam" id="PF13242">
    <property type="entry name" value="Hydrolase_like"/>
    <property type="match status" value="1"/>
</dbReference>
<evidence type="ECO:0000256" key="5">
    <source>
        <dbReference type="ARBA" id="ARBA00022741"/>
    </source>
</evidence>
<feature type="transmembrane region" description="Helical" evidence="13">
    <location>
        <begin position="1687"/>
        <end position="1706"/>
    </location>
</feature>
<feature type="transmembrane region" description="Helical" evidence="13">
    <location>
        <begin position="1737"/>
        <end position="1758"/>
    </location>
</feature>
<dbReference type="InterPro" id="IPR010266">
    <property type="entry name" value="NnrS"/>
</dbReference>
<feature type="transmembrane region" description="Helical" evidence="13">
    <location>
        <begin position="1647"/>
        <end position="1667"/>
    </location>
</feature>
<evidence type="ECO:0000259" key="14">
    <source>
        <dbReference type="PROSITE" id="PS50893"/>
    </source>
</evidence>
<keyword evidence="8" id="KW-0560">Oxidoreductase</keyword>
<dbReference type="PANTHER" id="PTHR43875:SF3">
    <property type="entry name" value="MALTOSE_MALTODEXTRIN IMPORT ATP-BINDING PROTEIN MALK"/>
    <property type="match status" value="1"/>
</dbReference>
<keyword evidence="5" id="KW-0547">Nucleotide-binding</keyword>
<protein>
    <submittedName>
        <fullName evidence="16">Uncharacterized protein</fullName>
    </submittedName>
</protein>
<dbReference type="GO" id="GO:1990060">
    <property type="term" value="C:maltose transport complex"/>
    <property type="evidence" value="ECO:0007669"/>
    <property type="project" value="TreeGrafter"/>
</dbReference>
<dbReference type="InterPro" id="IPR012340">
    <property type="entry name" value="NA-bd_OB-fold"/>
</dbReference>
<evidence type="ECO:0000256" key="1">
    <source>
        <dbReference type="ARBA" id="ARBA00022448"/>
    </source>
</evidence>
<feature type="domain" description="SIS" evidence="15">
    <location>
        <begin position="808"/>
        <end position="951"/>
    </location>
</feature>
<dbReference type="GO" id="GO:0015423">
    <property type="term" value="F:ABC-type maltose transporter activity"/>
    <property type="evidence" value="ECO:0007669"/>
    <property type="project" value="TreeGrafter"/>
</dbReference>
<dbReference type="GO" id="GO:0046872">
    <property type="term" value="F:metal ion binding"/>
    <property type="evidence" value="ECO:0007669"/>
    <property type="project" value="UniProtKB-KW"/>
</dbReference>
<feature type="transmembrane region" description="Helical" evidence="13">
    <location>
        <begin position="2138"/>
        <end position="2158"/>
    </location>
</feature>
<dbReference type="Pfam" id="PF01380">
    <property type="entry name" value="SIS"/>
    <property type="match status" value="1"/>
</dbReference>
<proteinExistence type="predicted"/>
<evidence type="ECO:0000256" key="10">
    <source>
        <dbReference type="ARBA" id="ARBA00023098"/>
    </source>
</evidence>
<evidence type="ECO:0000313" key="16">
    <source>
        <dbReference type="EMBL" id="CAJ1391333.1"/>
    </source>
</evidence>
<dbReference type="InterPro" id="IPR036412">
    <property type="entry name" value="HAD-like_sf"/>
</dbReference>
<gene>
    <name evidence="16" type="ORF">EVOR1521_LOCUS16597</name>
</gene>
<feature type="transmembrane region" description="Helical" evidence="13">
    <location>
        <begin position="1990"/>
        <end position="2011"/>
    </location>
</feature>
<feature type="transmembrane region" description="Helical" evidence="13">
    <location>
        <begin position="2192"/>
        <end position="2214"/>
    </location>
</feature>
<dbReference type="EMBL" id="CAUJNA010002223">
    <property type="protein sequence ID" value="CAJ1391333.1"/>
    <property type="molecule type" value="Genomic_DNA"/>
</dbReference>
<dbReference type="Gene3D" id="3.40.50.300">
    <property type="entry name" value="P-loop containing nucleotide triphosphate hydrolases"/>
    <property type="match status" value="1"/>
</dbReference>
<keyword evidence="6" id="KW-0067">ATP-binding</keyword>
<dbReference type="NCBIfam" id="NF008653">
    <property type="entry name" value="PRK11650.1"/>
    <property type="match status" value="1"/>
</dbReference>
<dbReference type="InterPro" id="IPR036390">
    <property type="entry name" value="WH_DNA-bd_sf"/>
</dbReference>
<feature type="transmembrane region" description="Helical" evidence="13">
    <location>
        <begin position="2031"/>
        <end position="2052"/>
    </location>
</feature>
<dbReference type="InterPro" id="IPR017871">
    <property type="entry name" value="ABC_transporter-like_CS"/>
</dbReference>
<keyword evidence="10" id="KW-0443">Lipid metabolism</keyword>
<keyword evidence="17" id="KW-1185">Reference proteome</keyword>
<evidence type="ECO:0000259" key="15">
    <source>
        <dbReference type="PROSITE" id="PS51464"/>
    </source>
</evidence>
<dbReference type="Gene3D" id="1.20.1090.10">
    <property type="entry name" value="Dehydroquinate synthase-like - alpha domain"/>
    <property type="match status" value="1"/>
</dbReference>
<dbReference type="InterPro" id="IPR047641">
    <property type="entry name" value="ABC_transpr_MalK/UgpC-like"/>
</dbReference>
<dbReference type="SUPFAM" id="SSF53697">
    <property type="entry name" value="SIS domain"/>
    <property type="match status" value="1"/>
</dbReference>
<keyword evidence="12" id="KW-1208">Phospholipid metabolism</keyword>
<dbReference type="Pfam" id="PF13561">
    <property type="entry name" value="adh_short_C2"/>
    <property type="match status" value="1"/>
</dbReference>
<dbReference type="GO" id="GO:0016491">
    <property type="term" value="F:oxidoreductase activity"/>
    <property type="evidence" value="ECO:0007669"/>
    <property type="project" value="UniProtKB-KW"/>
</dbReference>
<dbReference type="SUPFAM" id="SSF51735">
    <property type="entry name" value="NAD(P)-binding Rossmann-fold domains"/>
    <property type="match status" value="1"/>
</dbReference>
<dbReference type="InterPro" id="IPR046348">
    <property type="entry name" value="SIS_dom_sf"/>
</dbReference>
<evidence type="ECO:0000256" key="3">
    <source>
        <dbReference type="ARBA" id="ARBA00022516"/>
    </source>
</evidence>
<comment type="caution">
    <text evidence="16">The sequence shown here is derived from an EMBL/GenBank/DDBJ whole genome shotgun (WGS) entry which is preliminary data.</text>
</comment>
<dbReference type="FunFam" id="3.40.50.300:FF:000042">
    <property type="entry name" value="Maltose/maltodextrin ABC transporter, ATP-binding protein"/>
    <property type="match status" value="1"/>
</dbReference>
<dbReference type="Gene3D" id="3.40.50.1970">
    <property type="match status" value="1"/>
</dbReference>
<dbReference type="SUPFAM" id="SSF56796">
    <property type="entry name" value="Dehydroquinate synthase-like"/>
    <property type="match status" value="1"/>
</dbReference>
<feature type="transmembrane region" description="Helical" evidence="13">
    <location>
        <begin position="1770"/>
        <end position="1788"/>
    </location>
</feature>
<dbReference type="InterPro" id="IPR006357">
    <property type="entry name" value="HAD-SF_hydro_IIA"/>
</dbReference>
<evidence type="ECO:0000256" key="4">
    <source>
        <dbReference type="ARBA" id="ARBA00022723"/>
    </source>
</evidence>
<evidence type="ECO:0000256" key="9">
    <source>
        <dbReference type="ARBA" id="ARBA00023027"/>
    </source>
</evidence>
<evidence type="ECO:0000313" key="17">
    <source>
        <dbReference type="Proteomes" id="UP001178507"/>
    </source>
</evidence>
<sequence>MGVWRGISGREAGDQEFVATVHLETIDKFYGSLQALSGVSLDISDGAFVVFVGPSGCGKSTLLRCIAGLEGVDRGTITIDGRDVTDLNPADRDLSMVFQSYALYPHMTVRANIEFGMKVNGIPADERARRVQDAARILQLSELLDRKPGQLSGGQRQRVAIGRSIVKHPKVFLFDEPLSNLDAKLRVQMRIELESLHTELGATMIYVTHDQVEAMTMADQIVVLNGGKVEQVGAPLELYNKPASEFVAGFIGSPAMNIMAAQSKLGEVVGGAGAAKIGIRPEHVRIAETGLPVQVTVKEQLGGESYLYARSEDGEQIVIKTDGEDTVNQGDQVRLAFPPERLHRWSAQITELIDPAVARSKVTHEVIIGHGALAETGQVVRRAMATVGGASRVLVMADDAGFAAAGAPVVESLQSSGFDVETLVLPSDPLPVASVEEAEPFRARLASDSSTFPVSVGSGVINDLVKWAAKETDRPYVTVATAASMDGYTSAGAPLARDGFKVTIPTRAPIAMVADLEVIAAAPAEMNGWGYGDLAGKVPAGGDWLLADALGVEPIDDLAWPLVQDHLRFWLSGSQGIAASDPDAVARLFIGLTAVGFAMEFHGSSRPASGADHQIAHMWEMEGHTYEGRKVSHGAAVSVGCVAVLALFDWLLDQDLTGLDVDAVLASSSNLSGKHVAARQAIADPSIANKAMVEVAAKHIGQPQQRERLLHIIATWPALRTRLRDHLLRADTMVTMLQRAGAPTHGAHIGVDAGHLMRTMRAAAFIRRRYTIFDFLEDTGLTDAALAAALFEVGEVLDAALPDQLHVMAGPIEQAKRIALYGVGREGLMMKSLAMRLFHLSLDAHVVGDMTTPPIGAGDLLIVSAGPGDFSTVSALLSAAKGAGAATMCVTAEPTGAAPQSADHLVHLPAQTMANDQGAPTSILPMGSLFEATQFIFFELLILHLRDKLRIPPDRFSISGKTALVTGASSGIGAEIVSVFTEAGAKVIGAGQSAERLDALADRTGCRTIVADLASVEGCRLLAREALAIHPCIDILVNSAGVALVGPALAFSAEDWDRTMAINLRAPFLLAQSLAPPMIAQGAGKIINISSQTGVIALADHAAYASSKGGLNALTKSLMTELAPHNIQVNAICPTVVMTEMGKKVWSPPEKSGPMIAATPLGRFGEPVEIADMALYLASPASDLVNGALMMIEGGYSSACAGLLEIADQFDAFLLDSFGVLNVGETAIDGAVACLSSLRAAGKKLIVLTNAASYTLATAVERYRRLGFDFEADEVISSRDVAARRLGAFLPDGRWGALASPDDRFEDFDVAIDHWRGQDVDGFVFLSSVSLTDQHVQALREALDDRPRPLIVANPDLVAPRENGLSQEPGYYAHQIADAVGNSPVLFGKPFNDAFNDAMDRLGTIEPRRIAMVGDTLHTDILGGRAAGLKRKRCEALGAFRTCEAQIVQIAAEFGISRHHLTKAVQALAAAGIVETRRGTGGGAVLASAPEQLRLGDIVAVLERKSALVECFQADGGACVITPSCRLKGILADARSRFLDDLNAHTLADCMIVEIDDGDVTVSVDLFAGHFGIDPKDVQPLMRAGEITGRVEKGAGEDEGRYRTRHQHQPHDSCRPHTGAAMNAVGTMERSRAWRGPAILSYGFRPFFLGGAIWAALAMVLWLAMLAGAVELPTRLDPISWHAHEFLFGYLGAIIAGFLLTAVPNWTGRLPIAGWPLGGLFLLWLPGRVAIATSAFWSPATVAFVDLAFPVLFALVIAREIVAGKNRRNLMVLGLFAALVAGNGTFHWEAARGDFAAQGYGLRIGLATAIMLIGLIGGRIVPSFTRNWLVKRGAGQLPSPPMGRFDKVALLTLLAALLVWIARPDSSVAGSLLLLAGLAHAARLVRWAGFRTGAEPLVWVLHAGYAFVPLGAIVVGFSVLSTNLAGVTAAQHLWMAGGIGLMTLAVMTRATLGHTGQELTAGPATTAIYLLVVAATLVRLTSGAFADVAAILHLVSGLAWFCAFFGFALIYGRLLIAPRSRPIRERIAGWIGGRGFILAYSALSLAALGWLIVAADRAPYLQLWPWAPWQPYVPLIVMAPVCLIVALSVARPNPFCFGGANNDAFDPARPGIVGWTRHPLLMALGLWAGAHIVPNGDLAHVLLFGTFAVFALAGQRLVDRRKRRELGARWDELDHARRHGRSLDFRRFGPRFAARLLIAMVLYLVFVAIHPVLFGVSPLP</sequence>
<dbReference type="Gene3D" id="3.40.50.720">
    <property type="entry name" value="NAD(P)-binding Rossmann-like Domain"/>
    <property type="match status" value="1"/>
</dbReference>
<dbReference type="SUPFAM" id="SSF52540">
    <property type="entry name" value="P-loop containing nucleoside triphosphate hydrolases"/>
    <property type="match status" value="1"/>
</dbReference>
<evidence type="ECO:0000256" key="8">
    <source>
        <dbReference type="ARBA" id="ARBA00023002"/>
    </source>
</evidence>
<dbReference type="SUPFAM" id="SSF46785">
    <property type="entry name" value="Winged helix' DNA-binding domain"/>
    <property type="match status" value="1"/>
</dbReference>
<feature type="transmembrane region" description="Helical" evidence="13">
    <location>
        <begin position="2111"/>
        <end position="2132"/>
    </location>
</feature>
<dbReference type="PROSITE" id="PS51464">
    <property type="entry name" value="SIS"/>
    <property type="match status" value="1"/>
</dbReference>
<dbReference type="CDD" id="cd08175">
    <property type="entry name" value="G1PDH"/>
    <property type="match status" value="1"/>
</dbReference>
<keyword evidence="2" id="KW-0963">Cytoplasm</keyword>
<dbReference type="InterPro" id="IPR027417">
    <property type="entry name" value="P-loop_NTPase"/>
</dbReference>
<evidence type="ECO:0000256" key="6">
    <source>
        <dbReference type="ARBA" id="ARBA00022840"/>
    </source>
</evidence>
<dbReference type="FunFam" id="3.40.50.720:FF:000084">
    <property type="entry name" value="Short-chain dehydrogenase reductase"/>
    <property type="match status" value="1"/>
</dbReference>
<evidence type="ECO:0000256" key="11">
    <source>
        <dbReference type="ARBA" id="ARBA00023209"/>
    </source>
</evidence>